<keyword evidence="1" id="KW-0732">Signal</keyword>
<evidence type="ECO:0000313" key="3">
    <source>
        <dbReference type="Proteomes" id="UP000708208"/>
    </source>
</evidence>
<dbReference type="EMBL" id="CAJVCH010015879">
    <property type="protein sequence ID" value="CAG7680478.1"/>
    <property type="molecule type" value="Genomic_DNA"/>
</dbReference>
<comment type="caution">
    <text evidence="2">The sequence shown here is derived from an EMBL/GenBank/DDBJ whole genome shotgun (WGS) entry which is preliminary data.</text>
</comment>
<dbReference type="AlphaFoldDB" id="A0A8J2J6B2"/>
<feature type="signal peptide" evidence="1">
    <location>
        <begin position="1"/>
        <end position="22"/>
    </location>
</feature>
<protein>
    <submittedName>
        <fullName evidence="2">Uncharacterized protein</fullName>
    </submittedName>
</protein>
<name>A0A8J2J6B2_9HEXA</name>
<evidence type="ECO:0000313" key="2">
    <source>
        <dbReference type="EMBL" id="CAG7680478.1"/>
    </source>
</evidence>
<reference evidence="2" key="1">
    <citation type="submission" date="2021-06" db="EMBL/GenBank/DDBJ databases">
        <authorList>
            <person name="Hodson N. C."/>
            <person name="Mongue J. A."/>
            <person name="Jaron S. K."/>
        </authorList>
    </citation>
    <scope>NUCLEOTIDE SEQUENCE</scope>
</reference>
<organism evidence="2 3">
    <name type="scientific">Allacma fusca</name>
    <dbReference type="NCBI Taxonomy" id="39272"/>
    <lineage>
        <taxon>Eukaryota</taxon>
        <taxon>Metazoa</taxon>
        <taxon>Ecdysozoa</taxon>
        <taxon>Arthropoda</taxon>
        <taxon>Hexapoda</taxon>
        <taxon>Collembola</taxon>
        <taxon>Symphypleona</taxon>
        <taxon>Sminthuridae</taxon>
        <taxon>Allacma</taxon>
    </lineage>
</organism>
<feature type="chain" id="PRO_5035228697" evidence="1">
    <location>
        <begin position="23"/>
        <end position="84"/>
    </location>
</feature>
<proteinExistence type="predicted"/>
<evidence type="ECO:0000256" key="1">
    <source>
        <dbReference type="SAM" id="SignalP"/>
    </source>
</evidence>
<accession>A0A8J2J6B2</accession>
<sequence length="84" mass="9036">MAKVLKISLALVAVLASSYVSATDGHEKTTHNGWGHQEVKSHGWGQEEVKGHGWGDDKSQGWGSYKVITRARGTRVVDTAASMS</sequence>
<gene>
    <name evidence="2" type="ORF">AFUS01_LOCUS2746</name>
</gene>
<keyword evidence="3" id="KW-1185">Reference proteome</keyword>
<dbReference type="Proteomes" id="UP000708208">
    <property type="component" value="Unassembled WGS sequence"/>
</dbReference>